<feature type="region of interest" description="Disordered" evidence="1">
    <location>
        <begin position="71"/>
        <end position="103"/>
    </location>
</feature>
<dbReference type="EMBL" id="BARW01018524">
    <property type="protein sequence ID" value="GAI99940.1"/>
    <property type="molecule type" value="Genomic_DNA"/>
</dbReference>
<reference evidence="2" key="1">
    <citation type="journal article" date="2014" name="Front. Microbiol.">
        <title>High frequency of phylogenetically diverse reductive dehalogenase-homologous genes in deep subseafloor sedimentary metagenomes.</title>
        <authorList>
            <person name="Kawai M."/>
            <person name="Futagami T."/>
            <person name="Toyoda A."/>
            <person name="Takaki Y."/>
            <person name="Nishi S."/>
            <person name="Hori S."/>
            <person name="Arai W."/>
            <person name="Tsubouchi T."/>
            <person name="Morono Y."/>
            <person name="Uchiyama I."/>
            <person name="Ito T."/>
            <person name="Fujiyama A."/>
            <person name="Inagaki F."/>
            <person name="Takami H."/>
        </authorList>
    </citation>
    <scope>NUCLEOTIDE SEQUENCE</scope>
    <source>
        <strain evidence="2">Expedition CK06-06</strain>
    </source>
</reference>
<protein>
    <submittedName>
        <fullName evidence="2">Uncharacterized protein</fullName>
    </submittedName>
</protein>
<accession>X1UJ71</accession>
<name>X1UJ71_9ZZZZ</name>
<evidence type="ECO:0000256" key="1">
    <source>
        <dbReference type="SAM" id="MobiDB-lite"/>
    </source>
</evidence>
<proteinExistence type="predicted"/>
<organism evidence="2">
    <name type="scientific">marine sediment metagenome</name>
    <dbReference type="NCBI Taxonomy" id="412755"/>
    <lineage>
        <taxon>unclassified sequences</taxon>
        <taxon>metagenomes</taxon>
        <taxon>ecological metagenomes</taxon>
    </lineage>
</organism>
<sequence length="177" mass="20345">GEYRYTGKTTLREVEKVTGIPAREIAAELGLPSKISLDETFGRLRKKYPFTLQEVRDVIYDILNKEKAPREEIKEKKGIQENQGKKEEEKHKETHGEEHEETLTRGRLAEDISGILITGRMTLYDLEDKTGIPARKIADKLGVPSNAPLNETLGRLRKRYFFTMQEVKDVITSLMKK</sequence>
<comment type="caution">
    <text evidence="2">The sequence shown here is derived from an EMBL/GenBank/DDBJ whole genome shotgun (WGS) entry which is preliminary data.</text>
</comment>
<dbReference type="AlphaFoldDB" id="X1UJ71"/>
<feature type="non-terminal residue" evidence="2">
    <location>
        <position position="1"/>
    </location>
</feature>
<gene>
    <name evidence="2" type="ORF">S12H4_31700</name>
</gene>
<evidence type="ECO:0000313" key="2">
    <source>
        <dbReference type="EMBL" id="GAI99940.1"/>
    </source>
</evidence>